<organism evidence="1 2">
    <name type="scientific">Rufibacter sediminis</name>
    <dbReference type="NCBI Taxonomy" id="2762756"/>
    <lineage>
        <taxon>Bacteria</taxon>
        <taxon>Pseudomonadati</taxon>
        <taxon>Bacteroidota</taxon>
        <taxon>Cytophagia</taxon>
        <taxon>Cytophagales</taxon>
        <taxon>Hymenobacteraceae</taxon>
        <taxon>Rufibacter</taxon>
    </lineage>
</organism>
<name>A0ABR6VY68_9BACT</name>
<comment type="caution">
    <text evidence="1">The sequence shown here is derived from an EMBL/GenBank/DDBJ whole genome shotgun (WGS) entry which is preliminary data.</text>
</comment>
<dbReference type="Proteomes" id="UP000659698">
    <property type="component" value="Unassembled WGS sequence"/>
</dbReference>
<proteinExistence type="predicted"/>
<reference evidence="1 2" key="1">
    <citation type="journal article" date="2019" name="Int. J. Syst. Evol. Microbiol.">
        <title>Rufibacter sediminis sp. nov., isolated from freshwater lake sediment.</title>
        <authorList>
            <person name="Qu J.H."/>
            <person name="Zhang L.J."/>
            <person name="Fu Y.H."/>
            <person name="Li H.F."/>
        </authorList>
    </citation>
    <scope>NUCLEOTIDE SEQUENCE [LARGE SCALE GENOMIC DNA]</scope>
    <source>
        <strain evidence="1 2">H-1</strain>
    </source>
</reference>
<evidence type="ECO:0000313" key="1">
    <source>
        <dbReference type="EMBL" id="MBC3541890.1"/>
    </source>
</evidence>
<protein>
    <submittedName>
        <fullName evidence="1">Uncharacterized protein</fullName>
    </submittedName>
</protein>
<dbReference type="RefSeq" id="WP_186641270.1">
    <property type="nucleotide sequence ID" value="NZ_JACOAF010000044.1"/>
</dbReference>
<gene>
    <name evidence="1" type="ORF">H7U12_19515</name>
</gene>
<dbReference type="EMBL" id="JACOAF010000044">
    <property type="protein sequence ID" value="MBC3541890.1"/>
    <property type="molecule type" value="Genomic_DNA"/>
</dbReference>
<evidence type="ECO:0000313" key="2">
    <source>
        <dbReference type="Proteomes" id="UP000659698"/>
    </source>
</evidence>
<sequence>MANTVLKTTGLVKSYIFIAVPAAQHVRFGAAFAKTTLKQRIYALQTCFKMKHHYACFFLMLLF</sequence>
<keyword evidence="2" id="KW-1185">Reference proteome</keyword>
<accession>A0ABR6VY68</accession>